<evidence type="ECO:0000256" key="6">
    <source>
        <dbReference type="ARBA" id="ARBA00022801"/>
    </source>
</evidence>
<comment type="caution">
    <text evidence="13">The sequence shown here is derived from an EMBL/GenBank/DDBJ whole genome shotgun (WGS) entry which is preliminary data.</text>
</comment>
<feature type="binding site" evidence="9">
    <location>
        <position position="109"/>
    </location>
    <ligand>
        <name>Mg(2+)</name>
        <dbReference type="ChEBI" id="CHEBI:18420"/>
        <label>1</label>
    </ligand>
</feature>
<dbReference type="EMBL" id="QYBC01000001">
    <property type="protein sequence ID" value="RYB07776.1"/>
    <property type="molecule type" value="Genomic_DNA"/>
</dbReference>
<feature type="binding site" evidence="9">
    <location>
        <position position="109"/>
    </location>
    <ligand>
        <name>Mg(2+)</name>
        <dbReference type="ChEBI" id="CHEBI:18420"/>
        <label>2</label>
    </ligand>
</feature>
<dbReference type="RefSeq" id="WP_129217248.1">
    <property type="nucleotide sequence ID" value="NZ_QYBC01000001.1"/>
</dbReference>
<dbReference type="CDD" id="cd00354">
    <property type="entry name" value="FBPase"/>
    <property type="match status" value="1"/>
</dbReference>
<dbReference type="GO" id="GO:0006000">
    <property type="term" value="P:fructose metabolic process"/>
    <property type="evidence" value="ECO:0007669"/>
    <property type="project" value="TreeGrafter"/>
</dbReference>
<keyword evidence="14" id="KW-1185">Reference proteome</keyword>
<dbReference type="NCBIfam" id="NF006779">
    <property type="entry name" value="PRK09293.1-3"/>
    <property type="match status" value="1"/>
</dbReference>
<keyword evidence="4 9" id="KW-0963">Cytoplasm</keyword>
<evidence type="ECO:0000313" key="14">
    <source>
        <dbReference type="Proteomes" id="UP000289411"/>
    </source>
</evidence>
<dbReference type="AlphaFoldDB" id="A0A4Q2RIB4"/>
<sequence length="331" mass="35495">MAGELLAAYLDDWAGTDAQRRDVAATVMALTDACRAISVLVAQGNLEQNLGAAVTENVQGETQKALDDLTDRMLIEACRKAPVAAVASEEDEHPVPGNPQGASLLVAFDPLDGSSNIDINVSIGTIFSVLPVKPGADPVSVEAFLQPGRNQLAAGYVLYGPQTTLVMTVGAGAVCFTLDRRRDAFVLTHDRLEVPHATKEFAINMANQRHWPKPVQRYIDECLKGAEGGRGENTNMRWVASLVADCNRVLIRGGVYLYPGDARPGYAEGRIRVLYEASPIAFVVEQAGGEAVTGAGEKIMDIVPARLHQRASLIFGSRDEIARIEEHHAAA</sequence>
<evidence type="ECO:0000256" key="2">
    <source>
        <dbReference type="ARBA" id="ARBA00005215"/>
    </source>
</evidence>
<dbReference type="InterPro" id="IPR033391">
    <property type="entry name" value="FBPase_N"/>
</dbReference>
<evidence type="ECO:0000256" key="5">
    <source>
        <dbReference type="ARBA" id="ARBA00022723"/>
    </source>
</evidence>
<comment type="subcellular location">
    <subcellularLocation>
        <location evidence="9">Cytoplasm</location>
    </subcellularLocation>
</comment>
<feature type="domain" description="Fructose-1-6-bisphosphatase class I N-terminal" evidence="11">
    <location>
        <begin position="20"/>
        <end position="189"/>
    </location>
</feature>
<feature type="binding site" evidence="9">
    <location>
        <position position="276"/>
    </location>
    <ligand>
        <name>Mg(2+)</name>
        <dbReference type="ChEBI" id="CHEBI:18420"/>
        <label>2</label>
    </ligand>
</feature>
<dbReference type="InterPro" id="IPR028343">
    <property type="entry name" value="FBPtase"/>
</dbReference>
<dbReference type="PIRSF" id="PIRSF500210">
    <property type="entry name" value="FBPtase"/>
    <property type="match status" value="1"/>
</dbReference>
<feature type="binding site" evidence="9">
    <location>
        <position position="89"/>
    </location>
    <ligand>
        <name>Mg(2+)</name>
        <dbReference type="ChEBI" id="CHEBI:18420"/>
        <label>1</label>
    </ligand>
</feature>
<keyword evidence="6 9" id="KW-0378">Hydrolase</keyword>
<feature type="binding site" evidence="9">
    <location>
        <position position="204"/>
    </location>
    <ligand>
        <name>substrate</name>
    </ligand>
</feature>
<dbReference type="HAMAP" id="MF_01855">
    <property type="entry name" value="FBPase_class1"/>
    <property type="match status" value="1"/>
</dbReference>
<evidence type="ECO:0000256" key="7">
    <source>
        <dbReference type="ARBA" id="ARBA00022842"/>
    </source>
</evidence>
<comment type="cofactor">
    <cofactor evidence="9">
        <name>Mg(2+)</name>
        <dbReference type="ChEBI" id="CHEBI:18420"/>
    </cofactor>
    <text evidence="9">Binds 2 magnesium ions per subunit.</text>
</comment>
<evidence type="ECO:0000256" key="1">
    <source>
        <dbReference type="ARBA" id="ARBA00001273"/>
    </source>
</evidence>
<evidence type="ECO:0000313" key="13">
    <source>
        <dbReference type="EMBL" id="RYB07776.1"/>
    </source>
</evidence>
<comment type="pathway">
    <text evidence="2">Carbohydrate biosynthesis; Calvin cycle.</text>
</comment>
<dbReference type="PIRSF" id="PIRSF000904">
    <property type="entry name" value="FBPtase_SBPase"/>
    <property type="match status" value="1"/>
</dbReference>
<dbReference type="FunFam" id="3.40.190.80:FF:000011">
    <property type="entry name" value="Fructose-1,6-bisphosphatase class 1"/>
    <property type="match status" value="1"/>
</dbReference>
<dbReference type="PRINTS" id="PR00115">
    <property type="entry name" value="F16BPHPHTASE"/>
</dbReference>
<evidence type="ECO:0000256" key="8">
    <source>
        <dbReference type="ARBA" id="ARBA00023277"/>
    </source>
</evidence>
<comment type="caution">
    <text evidence="9">Lacks conserved residue(s) required for the propagation of feature annotation.</text>
</comment>
<evidence type="ECO:0000256" key="4">
    <source>
        <dbReference type="ARBA" id="ARBA00022490"/>
    </source>
</evidence>
<keyword evidence="7 9" id="KW-0460">Magnesium</keyword>
<reference evidence="13 14" key="1">
    <citation type="submission" date="2018-09" db="EMBL/GenBank/DDBJ databases">
        <authorList>
            <person name="Grouzdev D.S."/>
            <person name="Krutkina M.S."/>
        </authorList>
    </citation>
    <scope>NUCLEOTIDE SEQUENCE [LARGE SCALE GENOMIC DNA]</scope>
    <source>
        <strain evidence="13 14">RmlP001</strain>
    </source>
</reference>
<feature type="binding site" evidence="9">
    <location>
        <begin position="256"/>
        <end position="258"/>
    </location>
    <ligand>
        <name>substrate</name>
    </ligand>
</feature>
<dbReference type="GO" id="GO:0006094">
    <property type="term" value="P:gluconeogenesis"/>
    <property type="evidence" value="ECO:0007669"/>
    <property type="project" value="UniProtKB-UniRule"/>
</dbReference>
<dbReference type="GO" id="GO:0030388">
    <property type="term" value="P:fructose 1,6-bisphosphate metabolic process"/>
    <property type="evidence" value="ECO:0007669"/>
    <property type="project" value="TreeGrafter"/>
</dbReference>
<keyword evidence="5 9" id="KW-0479">Metal-binding</keyword>
<evidence type="ECO:0000256" key="9">
    <source>
        <dbReference type="HAMAP-Rule" id="MF_01855"/>
    </source>
</evidence>
<dbReference type="EC" id="3.1.3.11" evidence="9"/>
<gene>
    <name evidence="9" type="primary">fbp</name>
    <name evidence="13" type="ORF">D3272_01205</name>
</gene>
<name>A0A4Q2RIB4_9HYPH</name>
<accession>A0A4Q2RIB4</accession>
<dbReference type="Pfam" id="PF00316">
    <property type="entry name" value="FBPase"/>
    <property type="match status" value="1"/>
</dbReference>
<evidence type="ECO:0000256" key="10">
    <source>
        <dbReference type="RuleBase" id="RU000508"/>
    </source>
</evidence>
<evidence type="ECO:0000259" key="12">
    <source>
        <dbReference type="Pfam" id="PF18913"/>
    </source>
</evidence>
<protein>
    <recommendedName>
        <fullName evidence="9">Fructose-1,6-bisphosphatase class 1</fullName>
        <shortName evidence="9">FBPase class 1</shortName>
        <ecNumber evidence="9">3.1.3.11</ecNumber>
    </recommendedName>
    <alternativeName>
        <fullName evidence="9">D-fructose-1,6-bisphosphate 1-phosphohydrolase class 1</fullName>
    </alternativeName>
</protein>
<dbReference type="Proteomes" id="UP000289411">
    <property type="component" value="Unassembled WGS sequence"/>
</dbReference>
<dbReference type="GO" id="GO:0000287">
    <property type="term" value="F:magnesium ion binding"/>
    <property type="evidence" value="ECO:0007669"/>
    <property type="project" value="UniProtKB-UniRule"/>
</dbReference>
<dbReference type="Gene3D" id="3.30.540.10">
    <property type="entry name" value="Fructose-1,6-Bisphosphatase, subunit A, domain 1"/>
    <property type="match status" value="1"/>
</dbReference>
<dbReference type="GO" id="GO:0005829">
    <property type="term" value="C:cytosol"/>
    <property type="evidence" value="ECO:0007669"/>
    <property type="project" value="TreeGrafter"/>
</dbReference>
<feature type="domain" description="Fructose-1-6-bisphosphatase class 1 C-terminal" evidence="12">
    <location>
        <begin position="194"/>
        <end position="327"/>
    </location>
</feature>
<feature type="binding site" evidence="9">
    <location>
        <position position="112"/>
    </location>
    <ligand>
        <name>Mg(2+)</name>
        <dbReference type="ChEBI" id="CHEBI:18420"/>
        <label>2</label>
    </ligand>
</feature>
<keyword evidence="8 9" id="KW-0119">Carbohydrate metabolism</keyword>
<dbReference type="OrthoDB" id="9806756at2"/>
<dbReference type="NCBIfam" id="NF006780">
    <property type="entry name" value="PRK09293.1-4"/>
    <property type="match status" value="1"/>
</dbReference>
<evidence type="ECO:0000259" key="11">
    <source>
        <dbReference type="Pfam" id="PF00316"/>
    </source>
</evidence>
<feature type="binding site" evidence="9">
    <location>
        <position position="111"/>
    </location>
    <ligand>
        <name>Mg(2+)</name>
        <dbReference type="ChEBI" id="CHEBI:18420"/>
        <label>1</label>
    </ligand>
</feature>
<dbReference type="PROSITE" id="PS00124">
    <property type="entry name" value="FBPASE"/>
    <property type="match status" value="1"/>
</dbReference>
<comment type="similarity">
    <text evidence="3 9 10">Belongs to the FBPase class 1 family.</text>
</comment>
<dbReference type="GO" id="GO:0005986">
    <property type="term" value="P:sucrose biosynthetic process"/>
    <property type="evidence" value="ECO:0007669"/>
    <property type="project" value="TreeGrafter"/>
</dbReference>
<dbReference type="InterPro" id="IPR000146">
    <property type="entry name" value="FBPase_class-1"/>
</dbReference>
<comment type="catalytic activity">
    <reaction evidence="1 9">
        <text>beta-D-fructose 1,6-bisphosphate + H2O = beta-D-fructose 6-phosphate + phosphate</text>
        <dbReference type="Rhea" id="RHEA:11064"/>
        <dbReference type="ChEBI" id="CHEBI:15377"/>
        <dbReference type="ChEBI" id="CHEBI:32966"/>
        <dbReference type="ChEBI" id="CHEBI:43474"/>
        <dbReference type="ChEBI" id="CHEBI:57634"/>
        <dbReference type="EC" id="3.1.3.11"/>
    </reaction>
</comment>
<comment type="subunit">
    <text evidence="9">Homotetramer.</text>
</comment>
<organism evidence="13 14">
    <name type="scientific">Lichenibacterium ramalinae</name>
    <dbReference type="NCBI Taxonomy" id="2316527"/>
    <lineage>
        <taxon>Bacteria</taxon>
        <taxon>Pseudomonadati</taxon>
        <taxon>Pseudomonadota</taxon>
        <taxon>Alphaproteobacteria</taxon>
        <taxon>Hyphomicrobiales</taxon>
        <taxon>Lichenihabitantaceae</taxon>
        <taxon>Lichenibacterium</taxon>
    </lineage>
</organism>
<dbReference type="PANTHER" id="PTHR11556:SF35">
    <property type="entry name" value="SEDOHEPTULOSE-1,7-BISPHOSPHATASE, CHLOROPLASTIC"/>
    <property type="match status" value="1"/>
</dbReference>
<evidence type="ECO:0000256" key="3">
    <source>
        <dbReference type="ARBA" id="ARBA00010941"/>
    </source>
</evidence>
<dbReference type="InterPro" id="IPR020548">
    <property type="entry name" value="Fructose_bisphosphatase_AS"/>
</dbReference>
<dbReference type="GO" id="GO:0042132">
    <property type="term" value="F:fructose 1,6-bisphosphate 1-phosphatase activity"/>
    <property type="evidence" value="ECO:0007669"/>
    <property type="project" value="UniProtKB-UniRule"/>
</dbReference>
<dbReference type="InterPro" id="IPR044015">
    <property type="entry name" value="FBPase_C_dom"/>
</dbReference>
<dbReference type="GO" id="GO:0006002">
    <property type="term" value="P:fructose 6-phosphate metabolic process"/>
    <property type="evidence" value="ECO:0007669"/>
    <property type="project" value="TreeGrafter"/>
</dbReference>
<dbReference type="Gene3D" id="3.40.190.80">
    <property type="match status" value="1"/>
</dbReference>
<dbReference type="PANTHER" id="PTHR11556">
    <property type="entry name" value="FRUCTOSE-1,6-BISPHOSPHATASE-RELATED"/>
    <property type="match status" value="1"/>
</dbReference>
<dbReference type="SUPFAM" id="SSF56655">
    <property type="entry name" value="Carbohydrate phosphatase"/>
    <property type="match status" value="1"/>
</dbReference>
<proteinExistence type="inferred from homology"/>
<feature type="binding site" evidence="9">
    <location>
        <begin position="112"/>
        <end position="115"/>
    </location>
    <ligand>
        <name>substrate</name>
    </ligand>
</feature>
<dbReference type="Pfam" id="PF18913">
    <property type="entry name" value="FBPase_C"/>
    <property type="match status" value="1"/>
</dbReference>
<reference evidence="13 14" key="2">
    <citation type="submission" date="2019-02" db="EMBL/GenBank/DDBJ databases">
        <title>'Lichenibacterium ramalinii' gen. nov. sp. nov., 'Lichenibacterium minor' gen. nov. sp. nov.</title>
        <authorList>
            <person name="Pankratov T."/>
        </authorList>
    </citation>
    <scope>NUCLEOTIDE SEQUENCE [LARGE SCALE GENOMIC DNA]</scope>
    <source>
        <strain evidence="13 14">RmlP001</strain>
    </source>
</reference>